<reference evidence="2 7" key="3">
    <citation type="submission" date="2019-09" db="EMBL/GenBank/DDBJ databases">
        <title>Draft genome sequences of 48 bacterial type strains from the CCUG.</title>
        <authorList>
            <person name="Tunovic T."/>
            <person name="Pineiro-Iglesias B."/>
            <person name="Unosson C."/>
            <person name="Inganas E."/>
            <person name="Ohlen M."/>
            <person name="Cardew S."/>
            <person name="Jensie-Markopoulos S."/>
            <person name="Salva-Serra F."/>
            <person name="Jaen-Luchoro D."/>
            <person name="Karlsson R."/>
            <person name="Svensson-Stadler L."/>
            <person name="Chun J."/>
            <person name="Moore E."/>
        </authorList>
    </citation>
    <scope>NUCLEOTIDE SEQUENCE [LARGE SCALE GENOMIC DNA]</scope>
    <source>
        <strain evidence="2 7">CCUG 51524</strain>
    </source>
</reference>
<proteinExistence type="predicted"/>
<accession>A0A1H5PE15</accession>
<evidence type="ECO:0000313" key="4">
    <source>
        <dbReference type="EMBL" id="SEF11298.1"/>
    </source>
</evidence>
<evidence type="ECO:0000313" key="7">
    <source>
        <dbReference type="Proteomes" id="UP000423257"/>
    </source>
</evidence>
<evidence type="ECO:0000313" key="5">
    <source>
        <dbReference type="Proteomes" id="UP000199129"/>
    </source>
</evidence>
<reference evidence="4 5" key="1">
    <citation type="submission" date="2016-10" db="EMBL/GenBank/DDBJ databases">
        <authorList>
            <person name="de Groot N.N."/>
        </authorList>
    </citation>
    <scope>NUCLEOTIDE SEQUENCE [LARGE SCALE GENOMIC DNA]</scope>
    <source>
        <strain evidence="4 5">BS3265</strain>
    </source>
</reference>
<dbReference type="EMBL" id="PYWX01000046">
    <property type="protein sequence ID" value="PTC25711.1"/>
    <property type="molecule type" value="Genomic_DNA"/>
</dbReference>
<name>A0A1H5PE15_9PSED</name>
<organism evidence="4 5">
    <name type="scientific">Pseudomonas palleroniana</name>
    <dbReference type="NCBI Taxonomy" id="191390"/>
    <lineage>
        <taxon>Bacteria</taxon>
        <taxon>Pseudomonadati</taxon>
        <taxon>Pseudomonadota</taxon>
        <taxon>Gammaproteobacteria</taxon>
        <taxon>Pseudomonadales</taxon>
        <taxon>Pseudomonadaceae</taxon>
        <taxon>Pseudomonas</taxon>
    </lineage>
</organism>
<protein>
    <submittedName>
        <fullName evidence="4">Uncharacterized protein</fullName>
    </submittedName>
</protein>
<reference evidence="3 6" key="2">
    <citation type="submission" date="2018-03" db="EMBL/GenBank/DDBJ databases">
        <title>Draft genome sequence of the type strain of Pseudomonas palleroniana LMG 23076, isolated from rice in Cameroon.</title>
        <authorList>
            <person name="Tambong J.T."/>
        </authorList>
    </citation>
    <scope>NUCLEOTIDE SEQUENCE [LARGE SCALE GENOMIC DNA]</scope>
    <source>
        <strain evidence="3 6">LMG 23076</strain>
    </source>
</reference>
<evidence type="ECO:0000256" key="1">
    <source>
        <dbReference type="SAM" id="MobiDB-lite"/>
    </source>
</evidence>
<feature type="region of interest" description="Disordered" evidence="1">
    <location>
        <begin position="26"/>
        <end position="49"/>
    </location>
</feature>
<dbReference type="RefSeq" id="WP_090372108.1">
    <property type="nucleotide sequence ID" value="NZ_FNUA01000002.1"/>
</dbReference>
<evidence type="ECO:0000313" key="2">
    <source>
        <dbReference type="EMBL" id="KAB0563934.1"/>
    </source>
</evidence>
<dbReference type="AlphaFoldDB" id="A0A1H5PE15"/>
<dbReference type="EMBL" id="VZPQ01000020">
    <property type="protein sequence ID" value="KAB0563934.1"/>
    <property type="molecule type" value="Genomic_DNA"/>
</dbReference>
<dbReference type="Proteomes" id="UP000423257">
    <property type="component" value="Unassembled WGS sequence"/>
</dbReference>
<keyword evidence="6" id="KW-1185">Reference proteome</keyword>
<dbReference type="EMBL" id="FNUA01000002">
    <property type="protein sequence ID" value="SEF11298.1"/>
    <property type="molecule type" value="Genomic_DNA"/>
</dbReference>
<evidence type="ECO:0000313" key="3">
    <source>
        <dbReference type="EMBL" id="PTC25711.1"/>
    </source>
</evidence>
<dbReference type="Proteomes" id="UP000199129">
    <property type="component" value="Unassembled WGS sequence"/>
</dbReference>
<dbReference type="Proteomes" id="UP000240476">
    <property type="component" value="Unassembled WGS sequence"/>
</dbReference>
<gene>
    <name evidence="3" type="ORF">C9383_15205</name>
    <name evidence="2" type="ORF">F7R03_24695</name>
    <name evidence="4" type="ORF">SAMN04490198_5618</name>
</gene>
<evidence type="ECO:0000313" key="6">
    <source>
        <dbReference type="Proteomes" id="UP000240476"/>
    </source>
</evidence>
<sequence length="902" mass="99091">MIVTTHNSPTGVSASFELGAETLISAPPTTKPVQGAAAPGTSPTRQTANSNDLANFRDALVNAYVRVTSHLQQQERWRTSPTGHPARFNREEAFTQYLGSQQIKLDPYSNFHLNHEAKAGQTVNLLQFMAGKGWDQPVNESELLNMIKELSRPVEHSPPHGDLGGGLSWPTALDQEQRQAIYDAVTFNALELPEFHKLKLSQNAFGFLTQTVDWTAAELEKPRETLLKLLQSPSAQALGIALRDKFKGAGTAEEWTLSALQIGLDWDALLYPDKKNRVGGYDLSRRENWGMPLSFVVEGLTRHLSRSFGRNAAIAAYVLLSHHAPEMLVKGVPDKLTYGSPAWVSLKAIVAKADMRAPGLAATKTYEQLIKEDLSPISADEKTVEALAGWEGVIHWAVADGAIAKRDDNNYSPAEVERAGAMASERLETLAQASEAFRAPVPTRRSVALKLMKERLPEKYADVDLEKKVLEPSEKWRDYKGPYSLLDIALTNTPVSWDSTDPAIPSDVARYIRFLPDEINAAFEEQIRAYYDALKAASEVTVKHQISLLPQADKDALEWGELKFFTEQTVTRPLHSPGPYELPSYLFNKDFEKFDKPKDGPLFVESTYNGKKRVYEVDPTNGVLRHRKDLAEGLKGGLQGQWQRVAGEGSIPWVKTNTQLTEVSGYDAQRTARAQSDSPVQTFTSPRSQFIAETATRYYFKSAQRDELFAAARGATTFDTEVTEFEKIQAVTRALIPVAAAVHSFKEGRVGEGLAFLAVDIFGFALGGAGAATKVLKSGGSVLSKAGTFTRALVSAANPFAGGKALVSKGLPLHKSALGRGLLFWKAVSANRSVDRVFQHKPKGVVEGTHAGAETTKVQALLDETTGNWYRYDVKNLRMYGQPLTAFRPDHLEPAVDTSIAA</sequence>